<dbReference type="PANTHER" id="PTHR10629">
    <property type="entry name" value="CYTOSINE-SPECIFIC METHYLTRANSFERASE"/>
    <property type="match status" value="1"/>
</dbReference>
<name>A0A918ZZL5_9ACTN</name>
<evidence type="ECO:0000256" key="4">
    <source>
        <dbReference type="ARBA" id="ARBA00022691"/>
    </source>
</evidence>
<dbReference type="EMBL" id="BNBC01000017">
    <property type="protein sequence ID" value="GHE80019.1"/>
    <property type="molecule type" value="Genomic_DNA"/>
</dbReference>
<keyword evidence="4" id="KW-0949">S-adenosyl-L-methionine</keyword>
<dbReference type="Gene3D" id="3.40.50.150">
    <property type="entry name" value="Vaccinia Virus protein VP39"/>
    <property type="match status" value="1"/>
</dbReference>
<dbReference type="InterPro" id="IPR001525">
    <property type="entry name" value="C5_MeTfrase"/>
</dbReference>
<evidence type="ECO:0000256" key="2">
    <source>
        <dbReference type="ARBA" id="ARBA00022603"/>
    </source>
</evidence>
<dbReference type="GO" id="GO:0032259">
    <property type="term" value="P:methylation"/>
    <property type="evidence" value="ECO:0007669"/>
    <property type="project" value="UniProtKB-KW"/>
</dbReference>
<organism evidence="6 7">
    <name type="scientific">Streptomyces spiralis</name>
    <dbReference type="NCBI Taxonomy" id="66376"/>
    <lineage>
        <taxon>Bacteria</taxon>
        <taxon>Bacillati</taxon>
        <taxon>Actinomycetota</taxon>
        <taxon>Actinomycetes</taxon>
        <taxon>Kitasatosporales</taxon>
        <taxon>Streptomycetaceae</taxon>
        <taxon>Streptomyces</taxon>
    </lineage>
</organism>
<keyword evidence="3" id="KW-0808">Transferase</keyword>
<dbReference type="Pfam" id="PF00145">
    <property type="entry name" value="DNA_methylase"/>
    <property type="match status" value="1"/>
</dbReference>
<dbReference type="EC" id="2.1.1.37" evidence="1"/>
<gene>
    <name evidence="6" type="primary">dcm</name>
    <name evidence="6" type="ORF">GCM10014715_39200</name>
</gene>
<keyword evidence="7" id="KW-1185">Reference proteome</keyword>
<dbReference type="SUPFAM" id="SSF53335">
    <property type="entry name" value="S-adenosyl-L-methionine-dependent methyltransferases"/>
    <property type="match status" value="1"/>
</dbReference>
<dbReference type="GO" id="GO:0009307">
    <property type="term" value="P:DNA restriction-modification system"/>
    <property type="evidence" value="ECO:0007669"/>
    <property type="project" value="UniProtKB-KW"/>
</dbReference>
<evidence type="ECO:0000256" key="1">
    <source>
        <dbReference type="ARBA" id="ARBA00011975"/>
    </source>
</evidence>
<proteinExistence type="predicted"/>
<dbReference type="Proteomes" id="UP000641386">
    <property type="component" value="Unassembled WGS sequence"/>
</dbReference>
<keyword evidence="2 6" id="KW-0489">Methyltransferase</keyword>
<evidence type="ECO:0000313" key="6">
    <source>
        <dbReference type="EMBL" id="GHE80019.1"/>
    </source>
</evidence>
<dbReference type="GO" id="GO:0003677">
    <property type="term" value="F:DNA binding"/>
    <property type="evidence" value="ECO:0007669"/>
    <property type="project" value="TreeGrafter"/>
</dbReference>
<evidence type="ECO:0000256" key="3">
    <source>
        <dbReference type="ARBA" id="ARBA00022679"/>
    </source>
</evidence>
<accession>A0A918ZZL5</accession>
<evidence type="ECO:0000313" key="7">
    <source>
        <dbReference type="Proteomes" id="UP000641386"/>
    </source>
</evidence>
<dbReference type="GO" id="GO:0003886">
    <property type="term" value="F:DNA (cytosine-5-)-methyltransferase activity"/>
    <property type="evidence" value="ECO:0007669"/>
    <property type="project" value="UniProtKB-EC"/>
</dbReference>
<dbReference type="InterPro" id="IPR050390">
    <property type="entry name" value="C5-Methyltransferase"/>
</dbReference>
<dbReference type="GO" id="GO:0044027">
    <property type="term" value="P:negative regulation of gene expression via chromosomal CpG island methylation"/>
    <property type="evidence" value="ECO:0007669"/>
    <property type="project" value="TreeGrafter"/>
</dbReference>
<dbReference type="InterPro" id="IPR029063">
    <property type="entry name" value="SAM-dependent_MTases_sf"/>
</dbReference>
<evidence type="ECO:0000256" key="5">
    <source>
        <dbReference type="ARBA" id="ARBA00022747"/>
    </source>
</evidence>
<sequence length="515" mass="57366">MATLPAGVELTFDDLLAGAGGSSSGLVEAGWRGKLAMNHWQTAMDSHAANHPSIEHLTADVTGYPMRYLPKALLLWASIICTEVSPAGGRVHPTDQLDLFQVLDQLDGDEAEEWKALTPEAFERTRATAWCVVRACEAKRFPYVVIENVVEFAQCWVLFKTWVKAMTELGYERPQILCATSAHIGDDDNLRAPQWRDRIYIVFRLKGMPKPDLEPRPKAYCFDCGKDIAAKKVWFTPGVRIGKYLRDYSYRCPNTRCHHAEVEPYVRPAASVINWDDLGQRIGDRKKPLAETTMDRIRAGLLKFPHTPTSITLNHGKDGTDRAYPVTERPFSTRTIKQGDALLVPTGGTWNTACSDVAEPMRTRLTRESEALVTVDPEPFVITYRQNALPARATEPVTAVTAQGNHHGLVRPGGGPVPPELRNALVIPYRKAAVKTAAEPVHTLSTRDSAALLRTAPAIEDCWFRMLKPREQLMAQRFERRYIVIGTQAEQTMQAGNAVSVNVARHIGERIKAVL</sequence>
<comment type="caution">
    <text evidence="6">The sequence shown here is derived from an EMBL/GenBank/DDBJ whole genome shotgun (WGS) entry which is preliminary data.</text>
</comment>
<reference evidence="6" key="2">
    <citation type="submission" date="2020-09" db="EMBL/GenBank/DDBJ databases">
        <authorList>
            <person name="Sun Q."/>
            <person name="Ohkuma M."/>
        </authorList>
    </citation>
    <scope>NUCLEOTIDE SEQUENCE</scope>
    <source>
        <strain evidence="6">JCM 3302</strain>
    </source>
</reference>
<dbReference type="PANTHER" id="PTHR10629:SF52">
    <property type="entry name" value="DNA (CYTOSINE-5)-METHYLTRANSFERASE 1"/>
    <property type="match status" value="1"/>
</dbReference>
<keyword evidence="5" id="KW-0680">Restriction system</keyword>
<reference evidence="6" key="1">
    <citation type="journal article" date="2014" name="Int. J. Syst. Evol. Microbiol.">
        <title>Complete genome sequence of Corynebacterium casei LMG S-19264T (=DSM 44701T), isolated from a smear-ripened cheese.</title>
        <authorList>
            <consortium name="US DOE Joint Genome Institute (JGI-PGF)"/>
            <person name="Walter F."/>
            <person name="Albersmeier A."/>
            <person name="Kalinowski J."/>
            <person name="Ruckert C."/>
        </authorList>
    </citation>
    <scope>NUCLEOTIDE SEQUENCE</scope>
    <source>
        <strain evidence="6">JCM 3302</strain>
    </source>
</reference>
<dbReference type="AlphaFoldDB" id="A0A918ZZL5"/>
<dbReference type="Gene3D" id="3.90.120.10">
    <property type="entry name" value="DNA Methylase, subunit A, domain 2"/>
    <property type="match status" value="1"/>
</dbReference>
<protein>
    <recommendedName>
        <fullName evidence="1">DNA (cytosine-5-)-methyltransferase</fullName>
        <ecNumber evidence="1">2.1.1.37</ecNumber>
    </recommendedName>
</protein>